<gene>
    <name evidence="1" type="ORF">L0U89_18265</name>
</gene>
<accession>A0ABS9BY81</accession>
<dbReference type="SUPFAM" id="SSF53335">
    <property type="entry name" value="S-adenosyl-L-methionine-dependent methyltransferases"/>
    <property type="match status" value="1"/>
</dbReference>
<organism evidence="1 2">
    <name type="scientific">Mariniradius sediminis</name>
    <dbReference type="NCBI Taxonomy" id="2909237"/>
    <lineage>
        <taxon>Bacteria</taxon>
        <taxon>Pseudomonadati</taxon>
        <taxon>Bacteroidota</taxon>
        <taxon>Cytophagia</taxon>
        <taxon>Cytophagales</taxon>
        <taxon>Cyclobacteriaceae</taxon>
        <taxon>Mariniradius</taxon>
    </lineage>
</organism>
<dbReference type="Proteomes" id="UP001201449">
    <property type="component" value="Unassembled WGS sequence"/>
</dbReference>
<dbReference type="GO" id="GO:0008168">
    <property type="term" value="F:methyltransferase activity"/>
    <property type="evidence" value="ECO:0007669"/>
    <property type="project" value="UniProtKB-KW"/>
</dbReference>
<name>A0ABS9BY81_9BACT</name>
<dbReference type="InterPro" id="IPR029063">
    <property type="entry name" value="SAM-dependent_MTases_sf"/>
</dbReference>
<dbReference type="PANTHER" id="PTHR43861:SF6">
    <property type="entry name" value="METHYLTRANSFERASE TYPE 11"/>
    <property type="match status" value="1"/>
</dbReference>
<sequence>MIIHRVCPICQSKNIVGDAIDLYRSGPHISRARCRDCGLVFANPMADQQDLEKYYNDYYEKEIYDSTDYKNLIKAEIEKISQLNPEEIKKRAPYFSIYQEAGKFLDVGCGLGLGLAYAQGLGFELNATEYDQGAIDFVEGKFPVKVFKGDLQSAAFPDAYFDFVHISHVIEHVLDPKAYFQEMHRILKPGGTLAVGTPDMSSLLYRGYKWMKHLSLQVPLVIDGLEHTLIFPKELLAKMGEDAGFEIKLHYSHGLGEKMGNLLRYKMPLRQKLSRLIQNIFQINQWMVGVKK</sequence>
<keyword evidence="1" id="KW-0808">Transferase</keyword>
<dbReference type="EMBL" id="JAKEVZ010000019">
    <property type="protein sequence ID" value="MCF1753010.1"/>
    <property type="molecule type" value="Genomic_DNA"/>
</dbReference>
<evidence type="ECO:0000313" key="1">
    <source>
        <dbReference type="EMBL" id="MCF1753010.1"/>
    </source>
</evidence>
<dbReference type="CDD" id="cd02440">
    <property type="entry name" value="AdoMet_MTases"/>
    <property type="match status" value="1"/>
</dbReference>
<keyword evidence="1" id="KW-0489">Methyltransferase</keyword>
<dbReference type="Pfam" id="PF13489">
    <property type="entry name" value="Methyltransf_23"/>
    <property type="match status" value="1"/>
</dbReference>
<dbReference type="Gene3D" id="3.40.50.150">
    <property type="entry name" value="Vaccinia Virus protein VP39"/>
    <property type="match status" value="1"/>
</dbReference>
<keyword evidence="2" id="KW-1185">Reference proteome</keyword>
<evidence type="ECO:0000313" key="2">
    <source>
        <dbReference type="Proteomes" id="UP001201449"/>
    </source>
</evidence>
<dbReference type="PANTHER" id="PTHR43861">
    <property type="entry name" value="TRANS-ACONITATE 2-METHYLTRANSFERASE-RELATED"/>
    <property type="match status" value="1"/>
</dbReference>
<dbReference type="RefSeq" id="WP_234862842.1">
    <property type="nucleotide sequence ID" value="NZ_JAKEVZ010000019.1"/>
</dbReference>
<reference evidence="1 2" key="1">
    <citation type="submission" date="2022-01" db="EMBL/GenBank/DDBJ databases">
        <title>Mariniradius saccharolyticus sp. nov., isolated from sediment of a river.</title>
        <authorList>
            <person name="Liu H."/>
        </authorList>
    </citation>
    <scope>NUCLEOTIDE SEQUENCE [LARGE SCALE GENOMIC DNA]</scope>
    <source>
        <strain evidence="1 2">RY-2</strain>
    </source>
</reference>
<dbReference type="GO" id="GO:0032259">
    <property type="term" value="P:methylation"/>
    <property type="evidence" value="ECO:0007669"/>
    <property type="project" value="UniProtKB-KW"/>
</dbReference>
<proteinExistence type="predicted"/>
<comment type="caution">
    <text evidence="1">The sequence shown here is derived from an EMBL/GenBank/DDBJ whole genome shotgun (WGS) entry which is preliminary data.</text>
</comment>
<protein>
    <submittedName>
        <fullName evidence="1">Methyltransferase domain-containing protein</fullName>
    </submittedName>
</protein>